<dbReference type="Gene3D" id="3.30.559.10">
    <property type="entry name" value="Chloramphenicol acetyltransferase-like domain"/>
    <property type="match status" value="1"/>
</dbReference>
<dbReference type="InterPro" id="IPR001707">
    <property type="entry name" value="Cmp_AcTrfase"/>
</dbReference>
<dbReference type="PANTHER" id="PTHR38474:SF1">
    <property type="entry name" value="SLR0299 PROTEIN"/>
    <property type="match status" value="1"/>
</dbReference>
<organism evidence="1 2">
    <name type="scientific">Blautia producta</name>
    <dbReference type="NCBI Taxonomy" id="33035"/>
    <lineage>
        <taxon>Bacteria</taxon>
        <taxon>Bacillati</taxon>
        <taxon>Bacillota</taxon>
        <taxon>Clostridia</taxon>
        <taxon>Lachnospirales</taxon>
        <taxon>Lachnospiraceae</taxon>
        <taxon>Blautia</taxon>
    </lineage>
</organism>
<keyword evidence="1" id="KW-0012">Acyltransferase</keyword>
<gene>
    <name evidence="1" type="primary">cat_1</name>
    <name evidence="1" type="ORF">PMF13cell1_00935</name>
</gene>
<proteinExistence type="predicted"/>
<dbReference type="PANTHER" id="PTHR38474">
    <property type="entry name" value="SLR0299 PROTEIN"/>
    <property type="match status" value="1"/>
</dbReference>
<dbReference type="EMBL" id="CP035945">
    <property type="protein sequence ID" value="QBE95414.1"/>
    <property type="molecule type" value="Genomic_DNA"/>
</dbReference>
<protein>
    <submittedName>
        <fullName evidence="1">Chloramphenicol acetyltransferase</fullName>
        <ecNumber evidence="1">2.3.1.28</ecNumber>
    </submittedName>
</protein>
<dbReference type="RefSeq" id="WP_130179970.1">
    <property type="nucleotide sequence ID" value="NZ_CP035945.1"/>
</dbReference>
<dbReference type="Proteomes" id="UP000289794">
    <property type="component" value="Chromosome"/>
</dbReference>
<dbReference type="AlphaFoldDB" id="A0A4P6LT12"/>
<dbReference type="EC" id="2.3.1.28" evidence="1"/>
<accession>A0A4P6LT12</accession>
<name>A0A4P6LT12_9FIRM</name>
<sequence>MFHTIDLENWERKEIFQRFAGYTYNLTAEVNVTGFLEGIHGKGYKFYPSVCWCIANTVNSDADFRFAKVDGSIGYYERLNPCYTLMRRGEGHLFTHMVTEFSGDFKSFYEAFLEDKEKAENGSSLYYYGKPVPGCVDITILPNTSYQSICYVRPASFVNPESGSESYIPFITVGKYQEKDGRIKMPVTGNFNHAANDGYHAEKFFRMLQENLDAFSSLI</sequence>
<evidence type="ECO:0000313" key="1">
    <source>
        <dbReference type="EMBL" id="QBE95414.1"/>
    </source>
</evidence>
<dbReference type="SMART" id="SM01059">
    <property type="entry name" value="CAT"/>
    <property type="match status" value="1"/>
</dbReference>
<dbReference type="SUPFAM" id="SSF52777">
    <property type="entry name" value="CoA-dependent acyltransferases"/>
    <property type="match status" value="1"/>
</dbReference>
<dbReference type="Pfam" id="PF00302">
    <property type="entry name" value="CAT"/>
    <property type="match status" value="1"/>
</dbReference>
<dbReference type="GO" id="GO:0008811">
    <property type="term" value="F:chloramphenicol O-acetyltransferase activity"/>
    <property type="evidence" value="ECO:0007669"/>
    <property type="project" value="UniProtKB-EC"/>
</dbReference>
<dbReference type="KEGG" id="bpro:PMF13cell1_00935"/>
<evidence type="ECO:0000313" key="2">
    <source>
        <dbReference type="Proteomes" id="UP000289794"/>
    </source>
</evidence>
<dbReference type="InterPro" id="IPR023213">
    <property type="entry name" value="CAT-like_dom_sf"/>
</dbReference>
<keyword evidence="1" id="KW-0808">Transferase</keyword>
<reference evidence="1 2" key="1">
    <citation type="submission" date="2019-01" db="EMBL/GenBank/DDBJ databases">
        <title>PMF-metabolizing Aryl O-demethylase.</title>
        <authorList>
            <person name="Kim M."/>
        </authorList>
    </citation>
    <scope>NUCLEOTIDE SEQUENCE [LARGE SCALE GENOMIC DNA]</scope>
    <source>
        <strain evidence="1 2">PMF1</strain>
    </source>
</reference>